<reference evidence="1 2" key="1">
    <citation type="journal article" date="2018" name="Nat. Genet.">
        <title>The Rosa genome provides new insights in the design of modern roses.</title>
        <authorList>
            <person name="Bendahmane M."/>
        </authorList>
    </citation>
    <scope>NUCLEOTIDE SEQUENCE [LARGE SCALE GENOMIC DNA]</scope>
    <source>
        <strain evidence="2">cv. Old Blush</strain>
    </source>
</reference>
<protein>
    <submittedName>
        <fullName evidence="1">Uncharacterized protein</fullName>
    </submittedName>
</protein>
<evidence type="ECO:0000313" key="2">
    <source>
        <dbReference type="Proteomes" id="UP000238479"/>
    </source>
</evidence>
<keyword evidence="2" id="KW-1185">Reference proteome</keyword>
<dbReference type="Proteomes" id="UP000238479">
    <property type="component" value="Chromosome 5"/>
</dbReference>
<dbReference type="AlphaFoldDB" id="A0A2P6Q6M2"/>
<organism evidence="1 2">
    <name type="scientific">Rosa chinensis</name>
    <name type="common">China rose</name>
    <dbReference type="NCBI Taxonomy" id="74649"/>
    <lineage>
        <taxon>Eukaryota</taxon>
        <taxon>Viridiplantae</taxon>
        <taxon>Streptophyta</taxon>
        <taxon>Embryophyta</taxon>
        <taxon>Tracheophyta</taxon>
        <taxon>Spermatophyta</taxon>
        <taxon>Magnoliopsida</taxon>
        <taxon>eudicotyledons</taxon>
        <taxon>Gunneridae</taxon>
        <taxon>Pentapetalae</taxon>
        <taxon>rosids</taxon>
        <taxon>fabids</taxon>
        <taxon>Rosales</taxon>
        <taxon>Rosaceae</taxon>
        <taxon>Rosoideae</taxon>
        <taxon>Rosoideae incertae sedis</taxon>
        <taxon>Rosa</taxon>
    </lineage>
</organism>
<dbReference type="STRING" id="74649.A0A2P6Q6M2"/>
<dbReference type="Gramene" id="PRQ29818">
    <property type="protein sequence ID" value="PRQ29818"/>
    <property type="gene ID" value="RchiOBHm_Chr5g0017951"/>
</dbReference>
<name>A0A2P6Q6M2_ROSCH</name>
<dbReference type="Gene3D" id="3.40.462.20">
    <property type="match status" value="1"/>
</dbReference>
<dbReference type="Gene3D" id="3.30.465.10">
    <property type="match status" value="1"/>
</dbReference>
<sequence length="115" mass="13187">MPQVLNTSLGNKTVEVSFIGFFLGQSDELLSLINRSLPELGLQKMDCYEMSWVESTVFWANNYPVGTSIDVLLERPKGPTDNFKGKSDYVKEPIPKQDIEFILKELLKIENLWME</sequence>
<accession>A0A2P6Q6M2</accession>
<dbReference type="OMA" id="FWANNYP"/>
<proteinExistence type="predicted"/>
<dbReference type="InterPro" id="IPR016169">
    <property type="entry name" value="FAD-bd_PCMH_sub2"/>
</dbReference>
<evidence type="ECO:0000313" key="1">
    <source>
        <dbReference type="EMBL" id="PRQ29818.1"/>
    </source>
</evidence>
<dbReference type="PANTHER" id="PTHR32448">
    <property type="entry name" value="OS08G0158400 PROTEIN"/>
    <property type="match status" value="1"/>
</dbReference>
<comment type="caution">
    <text evidence="1">The sequence shown here is derived from an EMBL/GenBank/DDBJ whole genome shotgun (WGS) entry which is preliminary data.</text>
</comment>
<dbReference type="EMBL" id="PDCK01000043">
    <property type="protein sequence ID" value="PRQ29818.1"/>
    <property type="molecule type" value="Genomic_DNA"/>
</dbReference>
<gene>
    <name evidence="1" type="ORF">RchiOBHm_Chr5g0017951</name>
</gene>